<feature type="region of interest" description="Disordered" evidence="1">
    <location>
        <begin position="218"/>
        <end position="362"/>
    </location>
</feature>
<dbReference type="EMBL" id="ML976981">
    <property type="protein sequence ID" value="KAF1961276.1"/>
    <property type="molecule type" value="Genomic_DNA"/>
</dbReference>
<feature type="compositionally biased region" description="Low complexity" evidence="1">
    <location>
        <begin position="492"/>
        <end position="506"/>
    </location>
</feature>
<accession>A0A6A5UEF9</accession>
<reference evidence="2" key="1">
    <citation type="journal article" date="2020" name="Stud. Mycol.">
        <title>101 Dothideomycetes genomes: a test case for predicting lifestyles and emergence of pathogens.</title>
        <authorList>
            <person name="Haridas S."/>
            <person name="Albert R."/>
            <person name="Binder M."/>
            <person name="Bloem J."/>
            <person name="Labutti K."/>
            <person name="Salamov A."/>
            <person name="Andreopoulos B."/>
            <person name="Baker S."/>
            <person name="Barry K."/>
            <person name="Bills G."/>
            <person name="Bluhm B."/>
            <person name="Cannon C."/>
            <person name="Castanera R."/>
            <person name="Culley D."/>
            <person name="Daum C."/>
            <person name="Ezra D."/>
            <person name="Gonzalez J."/>
            <person name="Henrissat B."/>
            <person name="Kuo A."/>
            <person name="Liang C."/>
            <person name="Lipzen A."/>
            <person name="Lutzoni F."/>
            <person name="Magnuson J."/>
            <person name="Mondo S."/>
            <person name="Nolan M."/>
            <person name="Ohm R."/>
            <person name="Pangilinan J."/>
            <person name="Park H.-J."/>
            <person name="Ramirez L."/>
            <person name="Alfaro M."/>
            <person name="Sun H."/>
            <person name="Tritt A."/>
            <person name="Yoshinaga Y."/>
            <person name="Zwiers L.-H."/>
            <person name="Turgeon B."/>
            <person name="Goodwin S."/>
            <person name="Spatafora J."/>
            <person name="Crous P."/>
            <person name="Grigoriev I."/>
        </authorList>
    </citation>
    <scope>NUCLEOTIDE SEQUENCE</scope>
    <source>
        <strain evidence="2">CBS 675.92</strain>
    </source>
</reference>
<protein>
    <submittedName>
        <fullName evidence="2">Uncharacterized protein</fullName>
    </submittedName>
</protein>
<organism evidence="2 3">
    <name type="scientific">Byssothecium circinans</name>
    <dbReference type="NCBI Taxonomy" id="147558"/>
    <lineage>
        <taxon>Eukaryota</taxon>
        <taxon>Fungi</taxon>
        <taxon>Dikarya</taxon>
        <taxon>Ascomycota</taxon>
        <taxon>Pezizomycotina</taxon>
        <taxon>Dothideomycetes</taxon>
        <taxon>Pleosporomycetidae</taxon>
        <taxon>Pleosporales</taxon>
        <taxon>Massarineae</taxon>
        <taxon>Massarinaceae</taxon>
        <taxon>Byssothecium</taxon>
    </lineage>
</organism>
<feature type="compositionally biased region" description="Basic and acidic residues" evidence="1">
    <location>
        <begin position="218"/>
        <end position="230"/>
    </location>
</feature>
<evidence type="ECO:0000313" key="3">
    <source>
        <dbReference type="Proteomes" id="UP000800035"/>
    </source>
</evidence>
<dbReference type="AlphaFoldDB" id="A0A6A5UEF9"/>
<feature type="compositionally biased region" description="Basic and acidic residues" evidence="1">
    <location>
        <begin position="327"/>
        <end position="339"/>
    </location>
</feature>
<feature type="region of interest" description="Disordered" evidence="1">
    <location>
        <begin position="390"/>
        <end position="588"/>
    </location>
</feature>
<proteinExistence type="predicted"/>
<feature type="compositionally biased region" description="Acidic residues" evidence="1">
    <location>
        <begin position="266"/>
        <end position="275"/>
    </location>
</feature>
<sequence>MLYTSPDKPPPPGHSAASLPLAHPTAPVLPAAPTLILPPAIKRVIRDFNYNLGNLVKILASSFIDQSNSLPVGLRKYQTVSRNLSLGAVAAVAYLLKALYSKYQSNQKVNMIIFHAIHVIELNPELQRLLTQDPNRFMDRMTAQIDHYVTRAELDSSQGEKAKNRLKRKVDNGEVREMVKRLRGADGGPVEVPQWWRWEGSVSVSNEDANRQIEKEAAERVENISPDRFHTPASSHRKGAPRPRISRPINESGELLAPVYRSDPPGDVDEEDIDNSDVVYRPTTPIPHHQGRKTTRKTPAIAKTLRPSTPLTVPSHSSNQSRPKPGQKKEDWTDRESRKAPVAAGEKYPLPQSPTRRKDIHAPVNVLRALQDGTPVTGTAPYYTVADYYKAGGRPGETARRRKATPLQQEKAAHFTNEEEEDDDDKNNNNHQGPSGPVYSSDDEPGPAVVATPSRTGRSTRMYAIPPSPSQSCPSNSPCPPAKRRTPQSKSPQTKNPQNQRPQNNRPPKENSSSKPLLPVRPRTPPSPRRNAVDIKTPEKPIVTELPQKPKRKKEPFVMEPQTSPPSGNLPKKLFTNEEEEQSVKSKKSVFSAETQQLEKKCLFSGKQTCQQSSRSSLSLRLDLRLEHGVKRLD</sequence>
<keyword evidence="3" id="KW-1185">Reference proteome</keyword>
<dbReference type="Proteomes" id="UP000800035">
    <property type="component" value="Unassembled WGS sequence"/>
</dbReference>
<gene>
    <name evidence="2" type="ORF">CC80DRAFT_500569</name>
</gene>
<evidence type="ECO:0000313" key="2">
    <source>
        <dbReference type="EMBL" id="KAF1961276.1"/>
    </source>
</evidence>
<name>A0A6A5UEF9_9PLEO</name>
<feature type="compositionally biased region" description="Polar residues" evidence="1">
    <location>
        <begin position="306"/>
        <end position="322"/>
    </location>
</feature>
<evidence type="ECO:0000256" key="1">
    <source>
        <dbReference type="SAM" id="MobiDB-lite"/>
    </source>
</evidence>
<dbReference type="OrthoDB" id="10681883at2759"/>
<feature type="compositionally biased region" description="Basic residues" evidence="1">
    <location>
        <begin position="235"/>
        <end position="245"/>
    </location>
</feature>